<dbReference type="AlphaFoldDB" id="A0A8D8BGQ9"/>
<reference evidence="1" key="1">
    <citation type="submission" date="2021-05" db="EMBL/GenBank/DDBJ databases">
        <authorList>
            <person name="Alioto T."/>
            <person name="Alioto T."/>
            <person name="Gomez Garrido J."/>
        </authorList>
    </citation>
    <scope>NUCLEOTIDE SEQUENCE</scope>
</reference>
<dbReference type="EMBL" id="HBUE01074050">
    <property type="protein sequence ID" value="CAG6474063.1"/>
    <property type="molecule type" value="Transcribed_RNA"/>
</dbReference>
<protein>
    <submittedName>
        <fullName evidence="1">(northern house mosquito) hypothetical protein</fullName>
    </submittedName>
</protein>
<name>A0A8D8BGQ9_CULPI</name>
<organism evidence="1">
    <name type="scientific">Culex pipiens</name>
    <name type="common">House mosquito</name>
    <dbReference type="NCBI Taxonomy" id="7175"/>
    <lineage>
        <taxon>Eukaryota</taxon>
        <taxon>Metazoa</taxon>
        <taxon>Ecdysozoa</taxon>
        <taxon>Arthropoda</taxon>
        <taxon>Hexapoda</taxon>
        <taxon>Insecta</taxon>
        <taxon>Pterygota</taxon>
        <taxon>Neoptera</taxon>
        <taxon>Endopterygota</taxon>
        <taxon>Diptera</taxon>
        <taxon>Nematocera</taxon>
        <taxon>Culicoidea</taxon>
        <taxon>Culicidae</taxon>
        <taxon>Culicinae</taxon>
        <taxon>Culicini</taxon>
        <taxon>Culex</taxon>
        <taxon>Culex</taxon>
    </lineage>
</organism>
<evidence type="ECO:0000313" key="1">
    <source>
        <dbReference type="EMBL" id="CAG6474063.1"/>
    </source>
</evidence>
<sequence length="134" mass="15260">MRRWCACDPVRTHTQKILYLQKFAPAIDPAISIKLISLINVLRKYTVQKAVSKFNYRGARIRYRLSCILIYDGAPFDWVQLQQRHVGVTSASFHYPPLGVTLLSRGKCNSACARTFFQLEGSQLAGSAWSFYVV</sequence>
<accession>A0A8D8BGQ9</accession>
<proteinExistence type="predicted"/>